<comment type="caution">
    <text evidence="2">The sequence shown here is derived from an EMBL/GenBank/DDBJ whole genome shotgun (WGS) entry which is preliminary data.</text>
</comment>
<name>A0A4S4E837_CAMSN</name>
<protein>
    <submittedName>
        <fullName evidence="2">Uncharacterized protein</fullName>
    </submittedName>
</protein>
<evidence type="ECO:0000256" key="1">
    <source>
        <dbReference type="SAM" id="MobiDB-lite"/>
    </source>
</evidence>
<dbReference type="GO" id="GO:0009409">
    <property type="term" value="P:response to cold"/>
    <property type="evidence" value="ECO:0007669"/>
    <property type="project" value="InterPro"/>
</dbReference>
<dbReference type="InterPro" id="IPR044678">
    <property type="entry name" value="COR27/28"/>
</dbReference>
<proteinExistence type="predicted"/>
<dbReference type="Proteomes" id="UP000306102">
    <property type="component" value="Unassembled WGS sequence"/>
</dbReference>
<feature type="region of interest" description="Disordered" evidence="1">
    <location>
        <begin position="251"/>
        <end position="303"/>
    </location>
</feature>
<evidence type="ECO:0000313" key="3">
    <source>
        <dbReference type="Proteomes" id="UP000306102"/>
    </source>
</evidence>
<gene>
    <name evidence="2" type="ORF">TEA_011841</name>
</gene>
<evidence type="ECO:0000313" key="2">
    <source>
        <dbReference type="EMBL" id="THG12223.1"/>
    </source>
</evidence>
<dbReference type="EMBL" id="SDRB02006722">
    <property type="protein sequence ID" value="THG12223.1"/>
    <property type="molecule type" value="Genomic_DNA"/>
</dbReference>
<dbReference type="GO" id="GO:0042752">
    <property type="term" value="P:regulation of circadian rhythm"/>
    <property type="evidence" value="ECO:0007669"/>
    <property type="project" value="InterPro"/>
</dbReference>
<reference evidence="2 3" key="1">
    <citation type="journal article" date="2018" name="Proc. Natl. Acad. Sci. U.S.A.">
        <title>Draft genome sequence of Camellia sinensis var. sinensis provides insights into the evolution of the tea genome and tea quality.</title>
        <authorList>
            <person name="Wei C."/>
            <person name="Yang H."/>
            <person name="Wang S."/>
            <person name="Zhao J."/>
            <person name="Liu C."/>
            <person name="Gao L."/>
            <person name="Xia E."/>
            <person name="Lu Y."/>
            <person name="Tai Y."/>
            <person name="She G."/>
            <person name="Sun J."/>
            <person name="Cao H."/>
            <person name="Tong W."/>
            <person name="Gao Q."/>
            <person name="Li Y."/>
            <person name="Deng W."/>
            <person name="Jiang X."/>
            <person name="Wang W."/>
            <person name="Chen Q."/>
            <person name="Zhang S."/>
            <person name="Li H."/>
            <person name="Wu J."/>
            <person name="Wang P."/>
            <person name="Li P."/>
            <person name="Shi C."/>
            <person name="Zheng F."/>
            <person name="Jian J."/>
            <person name="Huang B."/>
            <person name="Shan D."/>
            <person name="Shi M."/>
            <person name="Fang C."/>
            <person name="Yue Y."/>
            <person name="Li F."/>
            <person name="Li D."/>
            <person name="Wei S."/>
            <person name="Han B."/>
            <person name="Jiang C."/>
            <person name="Yin Y."/>
            <person name="Xia T."/>
            <person name="Zhang Z."/>
            <person name="Bennetzen J.L."/>
            <person name="Zhao S."/>
            <person name="Wan X."/>
        </authorList>
    </citation>
    <scope>NUCLEOTIDE SEQUENCE [LARGE SCALE GENOMIC DNA]</scope>
    <source>
        <strain evidence="3">cv. Shuchazao</strain>
        <tissue evidence="2">Leaf</tissue>
    </source>
</reference>
<dbReference type="AlphaFoldDB" id="A0A4S4E837"/>
<keyword evidence="3" id="KW-1185">Reference proteome</keyword>
<organism evidence="2 3">
    <name type="scientific">Camellia sinensis var. sinensis</name>
    <name type="common">China tea</name>
    <dbReference type="NCBI Taxonomy" id="542762"/>
    <lineage>
        <taxon>Eukaryota</taxon>
        <taxon>Viridiplantae</taxon>
        <taxon>Streptophyta</taxon>
        <taxon>Embryophyta</taxon>
        <taxon>Tracheophyta</taxon>
        <taxon>Spermatophyta</taxon>
        <taxon>Magnoliopsida</taxon>
        <taxon>eudicotyledons</taxon>
        <taxon>Gunneridae</taxon>
        <taxon>Pentapetalae</taxon>
        <taxon>asterids</taxon>
        <taxon>Ericales</taxon>
        <taxon>Theaceae</taxon>
        <taxon>Camellia</taxon>
    </lineage>
</organism>
<accession>A0A4S4E837</accession>
<sequence length="341" mass="38508">MEDNFRPRSPPDLAAADRCRNELTRTYSYSDSSSVTVDNSKARPHLDLYSNKYDLVGCGFGISTSIKDLPLCLKLALTKPWEMYTPWTDEKHNSYLNGLEVSFVKQLHHSFGLLSWCSKLNTSDRSPSQQLPVNASYSSDQFTVLREGSRQKINFEREQALPHSAAGTHVVVESPWIRHFTCSDKHSTKKSVDLQECSMFHRDEIPLRGKRIFSHGLTSLGQRCLCHKCHQHAIGTIAVIGVPAAEVSDQNFVDEDREEKSSSLSKAKKLKKSTTTNDQIVPSGDPFTAKTSTSRNALPERGEQVHHECLPENVESLVCPENDVKSFLRQKRCDLKFERLL</sequence>
<dbReference type="PANTHER" id="PTHR33676:SF17">
    <property type="entry name" value="COLD-REGULATED PROTEIN 28"/>
    <property type="match status" value="1"/>
</dbReference>
<dbReference type="PANTHER" id="PTHR33676">
    <property type="entry name" value="COLD REGULATED PROTEIN 27"/>
    <property type="match status" value="1"/>
</dbReference>